<organism evidence="3 4">
    <name type="scientific">Nocardioides luti</name>
    <dbReference type="NCBI Taxonomy" id="2761101"/>
    <lineage>
        <taxon>Bacteria</taxon>
        <taxon>Bacillati</taxon>
        <taxon>Actinomycetota</taxon>
        <taxon>Actinomycetes</taxon>
        <taxon>Propionibacteriales</taxon>
        <taxon>Nocardioidaceae</taxon>
        <taxon>Nocardioides</taxon>
    </lineage>
</organism>
<dbReference type="InterPro" id="IPR000468">
    <property type="entry name" value="Barstar"/>
</dbReference>
<dbReference type="RefSeq" id="WP_185251657.1">
    <property type="nucleotide sequence ID" value="NZ_JACKXE010000001.1"/>
</dbReference>
<dbReference type="InterPro" id="IPR035905">
    <property type="entry name" value="Barstar-like_sf"/>
</dbReference>
<protein>
    <submittedName>
        <fullName evidence="3">Barstar family protein</fullName>
    </submittedName>
</protein>
<accession>A0A7X0RDP4</accession>
<evidence type="ECO:0000259" key="2">
    <source>
        <dbReference type="Pfam" id="PF01337"/>
    </source>
</evidence>
<gene>
    <name evidence="3" type="ORF">H5V45_03455</name>
</gene>
<dbReference type="SUPFAM" id="SSF52038">
    <property type="entry name" value="Barstar-related"/>
    <property type="match status" value="1"/>
</dbReference>
<dbReference type="Pfam" id="PF01337">
    <property type="entry name" value="Barstar"/>
    <property type="match status" value="1"/>
</dbReference>
<keyword evidence="4" id="KW-1185">Reference proteome</keyword>
<dbReference type="Gene3D" id="3.30.370.10">
    <property type="entry name" value="Barstar-like"/>
    <property type="match status" value="1"/>
</dbReference>
<reference evidence="3 4" key="1">
    <citation type="submission" date="2020-08" db="EMBL/GenBank/DDBJ databases">
        <authorList>
            <person name="Seo M.-J."/>
        </authorList>
    </citation>
    <scope>NUCLEOTIDE SEQUENCE [LARGE SCALE GENOMIC DNA]</scope>
    <source>
        <strain evidence="3 4">KIGAM211</strain>
    </source>
</reference>
<feature type="domain" description="Barstar (barnase inhibitor)" evidence="2">
    <location>
        <begin position="39"/>
        <end position="132"/>
    </location>
</feature>
<sequence>MSTLADLLAGDVEPHVFRWVPPATAAPDDVRRLVDEAGWRFAHVDGAGAPTKPALLAALGEALEFPAHYGANFDALADCLHDVDAGDRAGTLLLWDDWGRLATAQPSAFAVALTVLGVRADAKRGGPFAVLLRGAGPAPAGVPLLG</sequence>
<evidence type="ECO:0000313" key="3">
    <source>
        <dbReference type="EMBL" id="MBB6626371.1"/>
    </source>
</evidence>
<dbReference type="Proteomes" id="UP000523955">
    <property type="component" value="Unassembled WGS sequence"/>
</dbReference>
<proteinExistence type="inferred from homology"/>
<evidence type="ECO:0000313" key="4">
    <source>
        <dbReference type="Proteomes" id="UP000523955"/>
    </source>
</evidence>
<dbReference type="EMBL" id="JACKXE010000001">
    <property type="protein sequence ID" value="MBB6626371.1"/>
    <property type="molecule type" value="Genomic_DNA"/>
</dbReference>
<evidence type="ECO:0000256" key="1">
    <source>
        <dbReference type="ARBA" id="ARBA00006845"/>
    </source>
</evidence>
<dbReference type="AlphaFoldDB" id="A0A7X0RDP4"/>
<comment type="similarity">
    <text evidence="1">Belongs to the barstar family.</text>
</comment>
<name>A0A7X0RDP4_9ACTN</name>
<comment type="caution">
    <text evidence="3">The sequence shown here is derived from an EMBL/GenBank/DDBJ whole genome shotgun (WGS) entry which is preliminary data.</text>
</comment>